<dbReference type="SUPFAM" id="SSF55073">
    <property type="entry name" value="Nucleotide cyclase"/>
    <property type="match status" value="1"/>
</dbReference>
<dbReference type="PROSITE" id="PS50887">
    <property type="entry name" value="GGDEF"/>
    <property type="match status" value="1"/>
</dbReference>
<dbReference type="InterPro" id="IPR000160">
    <property type="entry name" value="GGDEF_dom"/>
</dbReference>
<feature type="domain" description="GGDEF" evidence="1">
    <location>
        <begin position="1"/>
        <end position="77"/>
    </location>
</feature>
<dbReference type="InterPro" id="IPR043128">
    <property type="entry name" value="Rev_trsase/Diguanyl_cyclase"/>
</dbReference>
<dbReference type="NCBIfam" id="TIGR00254">
    <property type="entry name" value="GGDEF"/>
    <property type="match status" value="1"/>
</dbReference>
<sequence length="77" mass="8657">MVFYGLQVNTALDFGNKILTEISTLQIEVQQGIIEPTLSLGFSYFKATDSSYKDVVERADQALYLSKKHGRNRATLL</sequence>
<organism evidence="2">
    <name type="scientific">bioreactor metagenome</name>
    <dbReference type="NCBI Taxonomy" id="1076179"/>
    <lineage>
        <taxon>unclassified sequences</taxon>
        <taxon>metagenomes</taxon>
        <taxon>ecological metagenomes</taxon>
    </lineage>
</organism>
<accession>A0A645IU37</accession>
<dbReference type="AlphaFoldDB" id="A0A645IU37"/>
<evidence type="ECO:0000313" key="2">
    <source>
        <dbReference type="EMBL" id="MPN54928.1"/>
    </source>
</evidence>
<name>A0A645IU37_9ZZZZ</name>
<proteinExistence type="predicted"/>
<dbReference type="InterPro" id="IPR029787">
    <property type="entry name" value="Nucleotide_cyclase"/>
</dbReference>
<dbReference type="EMBL" id="VSSQ01123637">
    <property type="protein sequence ID" value="MPN54928.1"/>
    <property type="molecule type" value="Genomic_DNA"/>
</dbReference>
<evidence type="ECO:0000259" key="1">
    <source>
        <dbReference type="PROSITE" id="PS50887"/>
    </source>
</evidence>
<comment type="caution">
    <text evidence="2">The sequence shown here is derived from an EMBL/GenBank/DDBJ whole genome shotgun (WGS) entry which is preliminary data.</text>
</comment>
<protein>
    <recommendedName>
        <fullName evidence="1">GGDEF domain-containing protein</fullName>
    </recommendedName>
</protein>
<gene>
    <name evidence="2" type="ORF">SDC9_202607</name>
</gene>
<reference evidence="2" key="1">
    <citation type="submission" date="2019-08" db="EMBL/GenBank/DDBJ databases">
        <authorList>
            <person name="Kucharzyk K."/>
            <person name="Murdoch R.W."/>
            <person name="Higgins S."/>
            <person name="Loffler F."/>
        </authorList>
    </citation>
    <scope>NUCLEOTIDE SEQUENCE</scope>
</reference>
<dbReference type="Pfam" id="PF00990">
    <property type="entry name" value="GGDEF"/>
    <property type="match status" value="1"/>
</dbReference>
<dbReference type="Gene3D" id="3.30.70.270">
    <property type="match status" value="1"/>
</dbReference>